<dbReference type="GO" id="GO:0032979">
    <property type="term" value="P:protein insertion into mitochondrial inner membrane from matrix"/>
    <property type="evidence" value="ECO:0007669"/>
    <property type="project" value="TreeGrafter"/>
</dbReference>
<keyword evidence="3 6" id="KW-0812">Transmembrane</keyword>
<accession>A0A9P7QLP2</accession>
<evidence type="ECO:0000256" key="3">
    <source>
        <dbReference type="ARBA" id="ARBA00022692"/>
    </source>
</evidence>
<sequence length="357" mass="40250">MPLAHRSASRIVSLARTRPHLLPSLSTPSTQRHIHLEGFGDLVTSTANAISSIHSNVGIPWWATIPLVGVAINVVWRYPAMRYARYVQNKQVELEPLVTAWRYRHGKNSMLFYKPPEIDPEEPGRGHWKDIEERSKWIRTRDTARIMRLTRKSRRRIHKTFGAQGWKKLPTFLSAVPLIVVSEALRRLCGAPITWISHWSGLASTGAQPGALLDTSGLFDQTLEQGGCLWFVDLTAMDSYHILPAICSAMLAKSVWGRFSRAQIMELLGRGHKEDGMFTGHFSPMNRGFMRASLVIPMFPLLAADLPSAIFLYWVTSLSLNVVNDNLLRKSLPARPSKLTDSRIRIGDPVFLKCPKK</sequence>
<dbReference type="Proteomes" id="UP000707071">
    <property type="component" value="Unassembled WGS sequence"/>
</dbReference>
<keyword evidence="4 6" id="KW-1133">Transmembrane helix</keyword>
<evidence type="ECO:0000256" key="6">
    <source>
        <dbReference type="SAM" id="Phobius"/>
    </source>
</evidence>
<dbReference type="GO" id="GO:0005743">
    <property type="term" value="C:mitochondrial inner membrane"/>
    <property type="evidence" value="ECO:0007669"/>
    <property type="project" value="TreeGrafter"/>
</dbReference>
<keyword evidence="5 6" id="KW-0472">Membrane</keyword>
<organism evidence="7 8">
    <name type="scientific">Claviceps aff. purpurea</name>
    <dbReference type="NCBI Taxonomy" id="1967640"/>
    <lineage>
        <taxon>Eukaryota</taxon>
        <taxon>Fungi</taxon>
        <taxon>Dikarya</taxon>
        <taxon>Ascomycota</taxon>
        <taxon>Pezizomycotina</taxon>
        <taxon>Sordariomycetes</taxon>
        <taxon>Hypocreomycetidae</taxon>
        <taxon>Hypocreales</taxon>
        <taxon>Clavicipitaceae</taxon>
        <taxon>Claviceps</taxon>
    </lineage>
</organism>
<comment type="caution">
    <text evidence="7">The sequence shown here is derived from an EMBL/GenBank/DDBJ whole genome shotgun (WGS) entry which is preliminary data.</text>
</comment>
<reference evidence="7 8" key="1">
    <citation type="journal article" date="2020" name="bioRxiv">
        <title>Whole genome comparisons of ergot fungi reveals the divergence and evolution of species within the genus Claviceps are the result of varying mechanisms driving genome evolution and host range expansion.</title>
        <authorList>
            <person name="Wyka S.A."/>
            <person name="Mondo S.J."/>
            <person name="Liu M."/>
            <person name="Dettman J."/>
            <person name="Nalam V."/>
            <person name="Broders K.D."/>
        </authorList>
    </citation>
    <scope>NUCLEOTIDE SEQUENCE [LARGE SCALE GENOMIC DNA]</scope>
    <source>
        <strain evidence="7 8">Clav52</strain>
    </source>
</reference>
<evidence type="ECO:0000313" key="7">
    <source>
        <dbReference type="EMBL" id="KAG6299678.1"/>
    </source>
</evidence>
<evidence type="ECO:0000256" key="5">
    <source>
        <dbReference type="ARBA" id="ARBA00023136"/>
    </source>
</evidence>
<dbReference type="EMBL" id="SRRH01000087">
    <property type="protein sequence ID" value="KAG6299678.1"/>
    <property type="molecule type" value="Genomic_DNA"/>
</dbReference>
<gene>
    <name evidence="7" type="ORF">E4U09_007907</name>
</gene>
<feature type="transmembrane region" description="Helical" evidence="6">
    <location>
        <begin position="59"/>
        <end position="76"/>
    </location>
</feature>
<dbReference type="PANTHER" id="PTHR12428">
    <property type="entry name" value="OXA1"/>
    <property type="match status" value="1"/>
</dbReference>
<name>A0A9P7QLP2_9HYPO</name>
<dbReference type="GO" id="GO:0032977">
    <property type="term" value="F:membrane insertase activity"/>
    <property type="evidence" value="ECO:0007669"/>
    <property type="project" value="InterPro"/>
</dbReference>
<keyword evidence="8" id="KW-1185">Reference proteome</keyword>
<evidence type="ECO:0000313" key="8">
    <source>
        <dbReference type="Proteomes" id="UP000707071"/>
    </source>
</evidence>
<dbReference type="InterPro" id="IPR001708">
    <property type="entry name" value="YidC/ALB3/OXA1/COX18"/>
</dbReference>
<comment type="subcellular location">
    <subcellularLocation>
        <location evidence="1">Membrane</location>
        <topology evidence="1">Multi-pass membrane protein</topology>
    </subcellularLocation>
</comment>
<protein>
    <submittedName>
        <fullName evidence="7">Uncharacterized protein</fullName>
    </submittedName>
</protein>
<dbReference type="PANTHER" id="PTHR12428:SF65">
    <property type="entry name" value="CYTOCHROME C OXIDASE ASSEMBLY PROTEIN COX18, MITOCHONDRIAL"/>
    <property type="match status" value="1"/>
</dbReference>
<dbReference type="AlphaFoldDB" id="A0A9P7QLP2"/>
<evidence type="ECO:0000256" key="1">
    <source>
        <dbReference type="ARBA" id="ARBA00004141"/>
    </source>
</evidence>
<feature type="transmembrane region" description="Helical" evidence="6">
    <location>
        <begin position="294"/>
        <end position="315"/>
    </location>
</feature>
<proteinExistence type="inferred from homology"/>
<evidence type="ECO:0000256" key="2">
    <source>
        <dbReference type="ARBA" id="ARBA00009877"/>
    </source>
</evidence>
<evidence type="ECO:0000256" key="4">
    <source>
        <dbReference type="ARBA" id="ARBA00022989"/>
    </source>
</evidence>
<dbReference type="GO" id="GO:0033617">
    <property type="term" value="P:mitochondrial respiratory chain complex IV assembly"/>
    <property type="evidence" value="ECO:0007669"/>
    <property type="project" value="TreeGrafter"/>
</dbReference>
<comment type="similarity">
    <text evidence="2">Belongs to the OXA1/ALB3/YidC family.</text>
</comment>